<proteinExistence type="inferred from homology"/>
<feature type="domain" description="Phenol hydroxylase-like C-terminal dimerisation" evidence="12">
    <location>
        <begin position="928"/>
        <end position="973"/>
    </location>
</feature>
<keyword evidence="7" id="KW-0560">Oxidoreductase</keyword>
<evidence type="ECO:0000256" key="4">
    <source>
        <dbReference type="ARBA" id="ARBA00022692"/>
    </source>
</evidence>
<dbReference type="InterPro" id="IPR038220">
    <property type="entry name" value="PHOX_C_sf"/>
</dbReference>
<organism evidence="13 14">
    <name type="scientific">Diplodia seriata</name>
    <dbReference type="NCBI Taxonomy" id="420778"/>
    <lineage>
        <taxon>Eukaryota</taxon>
        <taxon>Fungi</taxon>
        <taxon>Dikarya</taxon>
        <taxon>Ascomycota</taxon>
        <taxon>Pezizomycotina</taxon>
        <taxon>Dothideomycetes</taxon>
        <taxon>Dothideomycetes incertae sedis</taxon>
        <taxon>Botryosphaeriales</taxon>
        <taxon>Botryosphaeriaceae</taxon>
        <taxon>Diplodia</taxon>
    </lineage>
</organism>
<evidence type="ECO:0000256" key="3">
    <source>
        <dbReference type="ARBA" id="ARBA00022630"/>
    </source>
</evidence>
<dbReference type="InterPro" id="IPR036188">
    <property type="entry name" value="FAD/NAD-bd_sf"/>
</dbReference>
<dbReference type="InterPro" id="IPR036249">
    <property type="entry name" value="Thioredoxin-like_sf"/>
</dbReference>
<keyword evidence="3" id="KW-0285">Flavoprotein</keyword>
<feature type="transmembrane region" description="Helical" evidence="9">
    <location>
        <begin position="214"/>
        <end position="233"/>
    </location>
</feature>
<name>A0ABR3CE96_9PEZI</name>
<dbReference type="Pfam" id="PF07976">
    <property type="entry name" value="Phe_hydrox_dim"/>
    <property type="match status" value="1"/>
</dbReference>
<dbReference type="PRINTS" id="PR00420">
    <property type="entry name" value="RNGMNOXGNASE"/>
</dbReference>
<dbReference type="RefSeq" id="XP_066631615.1">
    <property type="nucleotide sequence ID" value="XM_066777520.1"/>
</dbReference>
<feature type="transmembrane region" description="Helical" evidence="9">
    <location>
        <begin position="125"/>
        <end position="144"/>
    </location>
</feature>
<comment type="subcellular location">
    <subcellularLocation>
        <location evidence="1">Membrane</location>
        <topology evidence="1">Multi-pass membrane protein</topology>
    </subcellularLocation>
</comment>
<evidence type="ECO:0000256" key="1">
    <source>
        <dbReference type="ARBA" id="ARBA00004141"/>
    </source>
</evidence>
<sequence length="974" mass="108353">MYRRTGEFFGVNEALFSSALAAMVFSILGAQPLTIVGITGLISLFNYTIYDIITQYDASIYPQFMAWTAIWAAIFHWLAGIWNLCDYMRYVTDFSSESFGMYVGIIYMIKGVEELVNEFSVEGNAAGYLACMIAILYFGTIYGLEKLGASVMWKPFVRGLLADYAYVIGTLFWVGFSHIPGNLKSTHLTFVPISRAFHPTQPRSWLIDFWNLDVKWVFVALPFGFLLMLLFYYDHNVSSLTAQARRFPLKKPGGFHWDFFLLGCTTFAAGILGLPPPNGLVPQAPVHTDSLTVYETGLRTIATAAEGEGEGELGAGELRSPVVKAAGVVEQRVTHFLMGLALVGTMTGPLLVVLRTMPAAVFAGVFFVVGWGSIESNGILGKLMVLMRERRFIRRDEPLLTIRREKIWMYIGIQIFGVAACVAISQTVAAIGISSQVAEMYERKTQENFGRATTLYPRTLELLEREDLFDQMAQIGFFARNSTTYKDGKLVPSRGWQILWKAMRESFHQYVLNIRQKYSEEVFRTNYEAFGYQVQYGWEVVGYDVDTSVGDGCNVAVRIQHASTSEQKTVRCKYLVGADGGRSKIRTLSNIRMEGDKTAFKWVRMDGKYNTDMPFPDAGAVSIETESHGNVLWVRLDHDACRIGYVLSPKLHEKYGDSITEEQAKYEAVEAMKPFSLEIERVDWMTCYGIGQRVAERFFFNDYVLLAGDAGHTHSSGFAQGMNTGVHDAINLSWKLAGTIKGWYQPAVLQSYENERRPSAQHLIEIDKLASAAISGVIPPRYKQLAAETSPNEVLRTILEETAPFTVGLGVDYPKSVLNHPEQRKVMISQGSRAPDVLLQKPGALVKTRLYDVNKAPGLWTVLVFTGNTAITQPALAQLRKALGLETSFAKQFGHLVQLLTVVPGGAASVWSALGGPAFGKMFIDPGFEAHDRYGIPHETGAIIVLRPDAMLGFAADFCDVQDVDTYFAGFCSQ</sequence>
<dbReference type="Pfam" id="PF01494">
    <property type="entry name" value="FAD_binding_3"/>
    <property type="match status" value="1"/>
</dbReference>
<keyword evidence="5" id="KW-0274">FAD</keyword>
<feature type="domain" description="Bicarbonate transporter-like transmembrane" evidence="10">
    <location>
        <begin position="3"/>
        <end position="119"/>
    </location>
</feature>
<feature type="transmembrane region" description="Helical" evidence="9">
    <location>
        <begin position="20"/>
        <end position="44"/>
    </location>
</feature>
<keyword evidence="14" id="KW-1185">Reference proteome</keyword>
<dbReference type="PANTHER" id="PTHR11453">
    <property type="entry name" value="ANION EXCHANGE PROTEIN"/>
    <property type="match status" value="1"/>
</dbReference>
<dbReference type="SUPFAM" id="SSF54373">
    <property type="entry name" value="FAD-linked reductases, C-terminal domain"/>
    <property type="match status" value="1"/>
</dbReference>
<evidence type="ECO:0000259" key="11">
    <source>
        <dbReference type="Pfam" id="PF01494"/>
    </source>
</evidence>
<comment type="similarity">
    <text evidence="2">Belongs to the PheA/TfdB FAD monooxygenase family.</text>
</comment>
<dbReference type="InterPro" id="IPR011531">
    <property type="entry name" value="HCO3_transpt-like_TM_dom"/>
</dbReference>
<evidence type="ECO:0000256" key="7">
    <source>
        <dbReference type="ARBA" id="ARBA00023002"/>
    </source>
</evidence>
<dbReference type="SUPFAM" id="SSF51905">
    <property type="entry name" value="FAD/NAD(P)-binding domain"/>
    <property type="match status" value="1"/>
</dbReference>
<evidence type="ECO:0000256" key="2">
    <source>
        <dbReference type="ARBA" id="ARBA00007801"/>
    </source>
</evidence>
<keyword evidence="6 9" id="KW-1133">Transmembrane helix</keyword>
<protein>
    <submittedName>
        <fullName evidence="13">Uncharacterized protein</fullName>
    </submittedName>
</protein>
<dbReference type="Gene3D" id="3.50.50.60">
    <property type="entry name" value="FAD/NAD(P)-binding domain"/>
    <property type="match status" value="1"/>
</dbReference>
<dbReference type="InterPro" id="IPR002938">
    <property type="entry name" value="FAD-bd"/>
</dbReference>
<accession>A0ABR3CE96</accession>
<dbReference type="Proteomes" id="UP001430584">
    <property type="component" value="Unassembled WGS sequence"/>
</dbReference>
<dbReference type="InterPro" id="IPR012941">
    <property type="entry name" value="Phe_hydrox_C_dim_dom"/>
</dbReference>
<reference evidence="13 14" key="1">
    <citation type="submission" date="2024-02" db="EMBL/GenBank/DDBJ databases">
        <title>De novo assembly and annotation of 12 fungi associated with fruit tree decline syndrome in Ontario, Canada.</title>
        <authorList>
            <person name="Sulman M."/>
            <person name="Ellouze W."/>
            <person name="Ilyukhin E."/>
        </authorList>
    </citation>
    <scope>NUCLEOTIDE SEQUENCE [LARGE SCALE GENOMIC DNA]</scope>
    <source>
        <strain evidence="13 14">FDS-637</strain>
    </source>
</reference>
<dbReference type="GeneID" id="92010168"/>
<feature type="transmembrane region" description="Helical" evidence="9">
    <location>
        <begin position="407"/>
        <end position="433"/>
    </location>
</feature>
<evidence type="ECO:0000256" key="8">
    <source>
        <dbReference type="ARBA" id="ARBA00023136"/>
    </source>
</evidence>
<feature type="domain" description="FAD-binding" evidence="11">
    <location>
        <begin position="426"/>
        <end position="765"/>
    </location>
</feature>
<dbReference type="Gene3D" id="3.40.30.20">
    <property type="match status" value="1"/>
</dbReference>
<dbReference type="InterPro" id="IPR003020">
    <property type="entry name" value="HCO3_transpt_euk"/>
</dbReference>
<evidence type="ECO:0000313" key="13">
    <source>
        <dbReference type="EMBL" id="KAL0258586.1"/>
    </source>
</evidence>
<feature type="transmembrane region" description="Helical" evidence="9">
    <location>
        <begin position="254"/>
        <end position="274"/>
    </location>
</feature>
<evidence type="ECO:0000259" key="10">
    <source>
        <dbReference type="Pfam" id="PF00955"/>
    </source>
</evidence>
<dbReference type="EMBL" id="JAJVCZ030000006">
    <property type="protein sequence ID" value="KAL0258586.1"/>
    <property type="molecule type" value="Genomic_DNA"/>
</dbReference>
<dbReference type="Gene3D" id="3.30.9.10">
    <property type="entry name" value="D-Amino Acid Oxidase, subunit A, domain 2"/>
    <property type="match status" value="1"/>
</dbReference>
<feature type="transmembrane region" description="Helical" evidence="9">
    <location>
        <begin position="156"/>
        <end position="176"/>
    </location>
</feature>
<keyword evidence="4 9" id="KW-0812">Transmembrane</keyword>
<evidence type="ECO:0000256" key="9">
    <source>
        <dbReference type="SAM" id="Phobius"/>
    </source>
</evidence>
<feature type="transmembrane region" description="Helical" evidence="9">
    <location>
        <begin position="359"/>
        <end position="386"/>
    </location>
</feature>
<keyword evidence="8 9" id="KW-0472">Membrane</keyword>
<dbReference type="SUPFAM" id="SSF52833">
    <property type="entry name" value="Thioredoxin-like"/>
    <property type="match status" value="1"/>
</dbReference>
<evidence type="ECO:0000256" key="6">
    <source>
        <dbReference type="ARBA" id="ARBA00022989"/>
    </source>
</evidence>
<dbReference type="PANTHER" id="PTHR11453:SF38">
    <property type="entry name" value="ANION TRANSPORTER (EUROFUNG)"/>
    <property type="match status" value="1"/>
</dbReference>
<gene>
    <name evidence="13" type="ORF">SLS55_006083</name>
</gene>
<feature type="transmembrane region" description="Helical" evidence="9">
    <location>
        <begin position="64"/>
        <end position="84"/>
    </location>
</feature>
<evidence type="ECO:0000256" key="5">
    <source>
        <dbReference type="ARBA" id="ARBA00022827"/>
    </source>
</evidence>
<comment type="caution">
    <text evidence="13">The sequence shown here is derived from an EMBL/GenBank/DDBJ whole genome shotgun (WGS) entry which is preliminary data.</text>
</comment>
<dbReference type="Pfam" id="PF00955">
    <property type="entry name" value="HCO3_cotransp"/>
    <property type="match status" value="1"/>
</dbReference>
<evidence type="ECO:0000259" key="12">
    <source>
        <dbReference type="Pfam" id="PF07976"/>
    </source>
</evidence>
<evidence type="ECO:0000313" key="14">
    <source>
        <dbReference type="Proteomes" id="UP001430584"/>
    </source>
</evidence>